<keyword evidence="1" id="KW-0472">Membrane</keyword>
<evidence type="ECO:0000313" key="3">
    <source>
        <dbReference type="Proteomes" id="UP000216020"/>
    </source>
</evidence>
<evidence type="ECO:0000256" key="1">
    <source>
        <dbReference type="SAM" id="Phobius"/>
    </source>
</evidence>
<accession>A0A261SKN8</accession>
<reference evidence="3" key="1">
    <citation type="submission" date="2017-05" db="EMBL/GenBank/DDBJ databases">
        <title>Complete and WGS of Bordetella genogroups.</title>
        <authorList>
            <person name="Spilker T."/>
            <person name="Lipuma J."/>
        </authorList>
    </citation>
    <scope>NUCLEOTIDE SEQUENCE [LARGE SCALE GENOMIC DNA]</scope>
    <source>
        <strain evidence="3">AU16122</strain>
    </source>
</reference>
<dbReference type="Pfam" id="PF15947">
    <property type="entry name" value="DUF4755"/>
    <property type="match status" value="1"/>
</dbReference>
<dbReference type="Proteomes" id="UP000216020">
    <property type="component" value="Unassembled WGS sequence"/>
</dbReference>
<keyword evidence="1" id="KW-1133">Transmembrane helix</keyword>
<evidence type="ECO:0008006" key="4">
    <source>
        <dbReference type="Google" id="ProtNLM"/>
    </source>
</evidence>
<name>A0A261SKN8_9BORD</name>
<organism evidence="2 3">
    <name type="scientific">Bordetella genomosp. 10</name>
    <dbReference type="NCBI Taxonomy" id="1416804"/>
    <lineage>
        <taxon>Bacteria</taxon>
        <taxon>Pseudomonadati</taxon>
        <taxon>Pseudomonadota</taxon>
        <taxon>Betaproteobacteria</taxon>
        <taxon>Burkholderiales</taxon>
        <taxon>Alcaligenaceae</taxon>
        <taxon>Bordetella</taxon>
    </lineage>
</organism>
<comment type="caution">
    <text evidence="2">The sequence shown here is derived from an EMBL/GenBank/DDBJ whole genome shotgun (WGS) entry which is preliminary data.</text>
</comment>
<gene>
    <name evidence="2" type="ORF">CAL29_06425</name>
</gene>
<keyword evidence="3" id="KW-1185">Reference proteome</keyword>
<dbReference type="OrthoDB" id="8779339at2"/>
<sequence>MRSLFRVLFFFSLFPFFIGLILLVVMASAGAAGLAIGLALMLPLAIVLLLKRVASGRYKQGFENTIASCGGAKFADFADLTGIAITNNGKIVLCNLANVRAYPLEDVRSYKWATFEPGIGGRKHIATLAQEMRQQDDGTGLFLSVKDIENPSWQIRFKKKPQIDKWFEILNQVFGN</sequence>
<evidence type="ECO:0000313" key="2">
    <source>
        <dbReference type="EMBL" id="OZI37989.1"/>
    </source>
</evidence>
<dbReference type="InterPro" id="IPR031863">
    <property type="entry name" value="DUF4755"/>
</dbReference>
<feature type="transmembrane region" description="Helical" evidence="1">
    <location>
        <begin position="7"/>
        <end position="25"/>
    </location>
</feature>
<keyword evidence="1" id="KW-0812">Transmembrane</keyword>
<proteinExistence type="predicted"/>
<feature type="transmembrane region" description="Helical" evidence="1">
    <location>
        <begin position="31"/>
        <end position="50"/>
    </location>
</feature>
<dbReference type="EMBL" id="NEVM01000001">
    <property type="protein sequence ID" value="OZI37989.1"/>
    <property type="molecule type" value="Genomic_DNA"/>
</dbReference>
<protein>
    <recommendedName>
        <fullName evidence="4">DUF4755 domain-containing protein</fullName>
    </recommendedName>
</protein>
<dbReference type="AlphaFoldDB" id="A0A261SKN8"/>
<dbReference type="RefSeq" id="WP_094852091.1">
    <property type="nucleotide sequence ID" value="NZ_NEVM01000001.1"/>
</dbReference>